<gene>
    <name evidence="2" type="ORF">BJ684DRAFT_16519</name>
</gene>
<protein>
    <submittedName>
        <fullName evidence="2">Uncharacterized protein</fullName>
    </submittedName>
</protein>
<evidence type="ECO:0000256" key="1">
    <source>
        <dbReference type="ARBA" id="ARBA00007176"/>
    </source>
</evidence>
<organism evidence="2 3">
    <name type="scientific">Piptocephalis cylindrospora</name>
    <dbReference type="NCBI Taxonomy" id="1907219"/>
    <lineage>
        <taxon>Eukaryota</taxon>
        <taxon>Fungi</taxon>
        <taxon>Fungi incertae sedis</taxon>
        <taxon>Zoopagomycota</taxon>
        <taxon>Zoopagomycotina</taxon>
        <taxon>Zoopagomycetes</taxon>
        <taxon>Zoopagales</taxon>
        <taxon>Piptocephalidaceae</taxon>
        <taxon>Piptocephalis</taxon>
    </lineage>
</organism>
<dbReference type="OrthoDB" id="937at2759"/>
<evidence type="ECO:0000313" key="3">
    <source>
        <dbReference type="Proteomes" id="UP000267251"/>
    </source>
</evidence>
<name>A0A4P9Y301_9FUNG</name>
<evidence type="ECO:0000313" key="2">
    <source>
        <dbReference type="EMBL" id="RKP13044.1"/>
    </source>
</evidence>
<dbReference type="EMBL" id="KZ988124">
    <property type="protein sequence ID" value="RKP13044.1"/>
    <property type="molecule type" value="Genomic_DNA"/>
</dbReference>
<reference evidence="3" key="1">
    <citation type="journal article" date="2018" name="Nat. Microbiol.">
        <title>Leveraging single-cell genomics to expand the fungal tree of life.</title>
        <authorList>
            <person name="Ahrendt S.R."/>
            <person name="Quandt C.A."/>
            <person name="Ciobanu D."/>
            <person name="Clum A."/>
            <person name="Salamov A."/>
            <person name="Andreopoulos B."/>
            <person name="Cheng J.F."/>
            <person name="Woyke T."/>
            <person name="Pelin A."/>
            <person name="Henrissat B."/>
            <person name="Reynolds N.K."/>
            <person name="Benny G.L."/>
            <person name="Smith M.E."/>
            <person name="James T.Y."/>
            <person name="Grigoriev I.V."/>
        </authorList>
    </citation>
    <scope>NUCLEOTIDE SEQUENCE [LARGE SCALE GENOMIC DNA]</scope>
</reference>
<comment type="similarity">
    <text evidence="1">Belongs to the UPF0538 family.</text>
</comment>
<dbReference type="InterPro" id="IPR018794">
    <property type="entry name" value="UPF0538"/>
</dbReference>
<dbReference type="PANTHER" id="PTHR18444:SF9">
    <property type="entry name" value="UPF0538 PROTEIN C2ORF76"/>
    <property type="match status" value="1"/>
</dbReference>
<dbReference type="AlphaFoldDB" id="A0A4P9Y301"/>
<accession>A0A4P9Y301</accession>
<keyword evidence="3" id="KW-1185">Reference proteome</keyword>
<dbReference type="Proteomes" id="UP000267251">
    <property type="component" value="Unassembled WGS sequence"/>
</dbReference>
<proteinExistence type="inferred from homology"/>
<dbReference type="PANTHER" id="PTHR18444">
    <property type="entry name" value="UPF0538 FAMILY MEMBER"/>
    <property type="match status" value="1"/>
</dbReference>
<sequence length="132" mass="15050">MASTTASETPATAHVLTIRMIKSFEYRNFKNLLLHDVPLTLTVAELKERALTQMRSSSGYKPFLNVTFDTMKMYTQAYGAKTNNLIINLDHPEWVLQDDAILADLGFQNETEVSFFNGSDYDAYMANPENKW</sequence>
<dbReference type="Pfam" id="PF10209">
    <property type="entry name" value="DUF2340"/>
    <property type="match status" value="1"/>
</dbReference>